<gene>
    <name evidence="2" type="ORF">MuYL_0042</name>
</gene>
<dbReference type="RefSeq" id="WP_094568606.1">
    <property type="nucleotide sequence ID" value="NZ_CP022743.1"/>
</dbReference>
<feature type="chain" id="PRO_5012058730" evidence="1">
    <location>
        <begin position="22"/>
        <end position="229"/>
    </location>
</feature>
<dbReference type="AlphaFoldDB" id="A0A223NPV1"/>
<dbReference type="Pfam" id="PF03922">
    <property type="entry name" value="OmpW"/>
    <property type="match status" value="1"/>
</dbReference>
<evidence type="ECO:0000313" key="2">
    <source>
        <dbReference type="EMBL" id="ASU31945.1"/>
    </source>
</evidence>
<dbReference type="OrthoDB" id="9807574at2"/>
<evidence type="ECO:0000256" key="1">
    <source>
        <dbReference type="SAM" id="SignalP"/>
    </source>
</evidence>
<keyword evidence="3" id="KW-1185">Reference proteome</keyword>
<sequence>MKNLRLFVTSLLLLSVFTTFAQEKKEWDIRFRAIAIVPQESATIGVIGGGVNISNTVVPEVDFTYFFAKNFSAELILATTRHKVNTTGSNLTAIGASSSADVNLGKVWLLPPTLTLQYHVPTGCAVKPYIGAGVNYTFFYSADKGPTVRAIDYQNKFAFATQAGVDYNITKKVFLNLDLKKIFLSTNVTVDASNLTPAANPELAPVLKNIPANVKINPWVIGAGVGFRL</sequence>
<dbReference type="SUPFAM" id="SSF56925">
    <property type="entry name" value="OMPA-like"/>
    <property type="match status" value="1"/>
</dbReference>
<dbReference type="InterPro" id="IPR011250">
    <property type="entry name" value="OMP/PagP_B-barrel"/>
</dbReference>
<dbReference type="PANTHER" id="PTHR36920:SF1">
    <property type="entry name" value="OUTER MEMBRANE PROTEIN W"/>
    <property type="match status" value="1"/>
</dbReference>
<keyword evidence="1" id="KW-0732">Signal</keyword>
<protein>
    <submittedName>
        <fullName evidence="2">Outer membrane protein</fullName>
    </submittedName>
</protein>
<dbReference type="EMBL" id="CP022743">
    <property type="protein sequence ID" value="ASU31945.1"/>
    <property type="molecule type" value="Genomic_DNA"/>
</dbReference>
<proteinExistence type="predicted"/>
<accession>A0A223NPV1</accession>
<dbReference type="InterPro" id="IPR005618">
    <property type="entry name" value="OMPW"/>
</dbReference>
<reference evidence="2 3" key="1">
    <citation type="submission" date="2017-08" db="EMBL/GenBank/DDBJ databases">
        <title>Complete genome sequence of Mucilaginibacter sp. strain BJC16-A31.</title>
        <authorList>
            <consortium name="Henan University of Science and Technology"/>
            <person name="You X."/>
        </authorList>
    </citation>
    <scope>NUCLEOTIDE SEQUENCE [LARGE SCALE GENOMIC DNA]</scope>
    <source>
        <strain evidence="2 3">BJC16-A31</strain>
    </source>
</reference>
<dbReference type="GO" id="GO:0019867">
    <property type="term" value="C:outer membrane"/>
    <property type="evidence" value="ECO:0007669"/>
    <property type="project" value="InterPro"/>
</dbReference>
<dbReference type="KEGG" id="muc:MuYL_0042"/>
<dbReference type="Gene3D" id="2.40.160.20">
    <property type="match status" value="1"/>
</dbReference>
<dbReference type="Proteomes" id="UP000215002">
    <property type="component" value="Chromosome"/>
</dbReference>
<feature type="signal peptide" evidence="1">
    <location>
        <begin position="1"/>
        <end position="21"/>
    </location>
</feature>
<organism evidence="2 3">
    <name type="scientific">Mucilaginibacter xinganensis</name>
    <dbReference type="NCBI Taxonomy" id="1234841"/>
    <lineage>
        <taxon>Bacteria</taxon>
        <taxon>Pseudomonadati</taxon>
        <taxon>Bacteroidota</taxon>
        <taxon>Sphingobacteriia</taxon>
        <taxon>Sphingobacteriales</taxon>
        <taxon>Sphingobacteriaceae</taxon>
        <taxon>Mucilaginibacter</taxon>
    </lineage>
</organism>
<name>A0A223NPV1_9SPHI</name>
<evidence type="ECO:0000313" key="3">
    <source>
        <dbReference type="Proteomes" id="UP000215002"/>
    </source>
</evidence>
<dbReference type="GO" id="GO:0055085">
    <property type="term" value="P:transmembrane transport"/>
    <property type="evidence" value="ECO:0007669"/>
    <property type="project" value="TreeGrafter"/>
</dbReference>
<dbReference type="PANTHER" id="PTHR36920">
    <property type="match status" value="1"/>
</dbReference>